<accession>S8BZH8</accession>
<keyword evidence="1" id="KW-0560">Oxidoreductase</keyword>
<dbReference type="Gene3D" id="3.40.50.720">
    <property type="entry name" value="NAD(P)-binding Rossmann-like Domain"/>
    <property type="match status" value="1"/>
</dbReference>
<dbReference type="FunFam" id="3.40.50.720:FF:000121">
    <property type="entry name" value="Prostaglandin reductase 2"/>
    <property type="match status" value="1"/>
</dbReference>
<sequence length="211" mass="22832">MTTYFGLLNIGAATPKDSTVVVSAAAGSTGSIVCQIAKNVLGIKNVIGITGTDAKCDLLKRECGCDIALNYQSPTFKEDFVAATPNDIDISFDNVGGEITDMAILRMNDFGRVAVCGAISIYDQMDEKGTTASISRASWMQIICHKIKVEGFIIFQFADQFGKAMTDLGTWAQEGKIKLIKQVVETDIKEVPKGMLKLVNGYIWDSPSSHF</sequence>
<gene>
    <name evidence="2" type="ORF">H072_5316</name>
</gene>
<keyword evidence="3" id="KW-1185">Reference proteome</keyword>
<dbReference type="eggNOG" id="KOG1196">
    <property type="taxonomic scope" value="Eukaryota"/>
</dbReference>
<name>S8BZH8_DACHA</name>
<dbReference type="InterPro" id="IPR036291">
    <property type="entry name" value="NAD(P)-bd_dom_sf"/>
</dbReference>
<evidence type="ECO:0000313" key="3">
    <source>
        <dbReference type="Proteomes" id="UP000015100"/>
    </source>
</evidence>
<dbReference type="InterPro" id="IPR045010">
    <property type="entry name" value="MDR_fam"/>
</dbReference>
<dbReference type="PANTHER" id="PTHR43205:SF42">
    <property type="entry name" value="ALCOHOL DEHYDROGENASE, ZINC-CONTAINING (AFU_ORTHOLOGUE AFUA_7G04530)"/>
    <property type="match status" value="1"/>
</dbReference>
<dbReference type="GO" id="GO:0016628">
    <property type="term" value="F:oxidoreductase activity, acting on the CH-CH group of donors, NAD or NADP as acceptor"/>
    <property type="evidence" value="ECO:0007669"/>
    <property type="project" value="InterPro"/>
</dbReference>
<evidence type="ECO:0000313" key="2">
    <source>
        <dbReference type="EMBL" id="EPS40792.1"/>
    </source>
</evidence>
<reference evidence="3" key="2">
    <citation type="submission" date="2013-04" db="EMBL/GenBank/DDBJ databases">
        <title>Genomic mechanisms accounting for the adaptation to parasitism in nematode-trapping fungi.</title>
        <authorList>
            <person name="Ahren D.G."/>
        </authorList>
    </citation>
    <scope>NUCLEOTIDE SEQUENCE [LARGE SCALE GENOMIC DNA]</scope>
    <source>
        <strain evidence="3">CBS 200.50</strain>
    </source>
</reference>
<comment type="caution">
    <text evidence="2">The sequence shown here is derived from an EMBL/GenBank/DDBJ whole genome shotgun (WGS) entry which is preliminary data.</text>
</comment>
<evidence type="ECO:0008006" key="4">
    <source>
        <dbReference type="Google" id="ProtNLM"/>
    </source>
</evidence>
<dbReference type="Proteomes" id="UP000015100">
    <property type="component" value="Unassembled WGS sequence"/>
</dbReference>
<dbReference type="SUPFAM" id="SSF51735">
    <property type="entry name" value="NAD(P)-binding Rossmann-fold domains"/>
    <property type="match status" value="1"/>
</dbReference>
<proteinExistence type="predicted"/>
<reference evidence="2 3" key="1">
    <citation type="journal article" date="2013" name="PLoS Genet.">
        <title>Genomic mechanisms accounting for the adaptation to parasitism in nematode-trapping fungi.</title>
        <authorList>
            <person name="Meerupati T."/>
            <person name="Andersson K.M."/>
            <person name="Friman E."/>
            <person name="Kumar D."/>
            <person name="Tunlid A."/>
            <person name="Ahren D."/>
        </authorList>
    </citation>
    <scope>NUCLEOTIDE SEQUENCE [LARGE SCALE GENOMIC DNA]</scope>
    <source>
        <strain evidence="2 3">CBS 200.50</strain>
    </source>
</reference>
<protein>
    <recommendedName>
        <fullName evidence="4">Alcohol dehydrogenase-like C-terminal domain-containing protein</fullName>
    </recommendedName>
</protein>
<dbReference type="CDD" id="cd05288">
    <property type="entry name" value="PGDH"/>
    <property type="match status" value="1"/>
</dbReference>
<organism evidence="2 3">
    <name type="scientific">Dactylellina haptotyla (strain CBS 200.50)</name>
    <name type="common">Nematode-trapping fungus</name>
    <name type="synonym">Monacrosporium haptotylum</name>
    <dbReference type="NCBI Taxonomy" id="1284197"/>
    <lineage>
        <taxon>Eukaryota</taxon>
        <taxon>Fungi</taxon>
        <taxon>Dikarya</taxon>
        <taxon>Ascomycota</taxon>
        <taxon>Pezizomycotina</taxon>
        <taxon>Orbiliomycetes</taxon>
        <taxon>Orbiliales</taxon>
        <taxon>Orbiliaceae</taxon>
        <taxon>Dactylellina</taxon>
    </lineage>
</organism>
<evidence type="ECO:0000256" key="1">
    <source>
        <dbReference type="ARBA" id="ARBA00023002"/>
    </source>
</evidence>
<dbReference type="OrthoDB" id="809632at2759"/>
<dbReference type="OMA" id="IALEAMF"/>
<dbReference type="PANTHER" id="PTHR43205">
    <property type="entry name" value="PROSTAGLANDIN REDUCTASE"/>
    <property type="match status" value="1"/>
</dbReference>
<dbReference type="EMBL" id="AQGS01000274">
    <property type="protein sequence ID" value="EPS40792.1"/>
    <property type="molecule type" value="Genomic_DNA"/>
</dbReference>
<dbReference type="HOGENOM" id="CLU_026673_29_4_1"/>
<dbReference type="AlphaFoldDB" id="S8BZH8"/>